<dbReference type="InterPro" id="IPR039420">
    <property type="entry name" value="WalR-like"/>
</dbReference>
<feature type="domain" description="Response regulatory" evidence="4">
    <location>
        <begin position="9"/>
        <end position="123"/>
    </location>
</feature>
<evidence type="ECO:0000313" key="5">
    <source>
        <dbReference type="EMBL" id="EPD98540.1"/>
    </source>
</evidence>
<evidence type="ECO:0000259" key="4">
    <source>
        <dbReference type="PROSITE" id="PS50110"/>
    </source>
</evidence>
<dbReference type="PATRIC" id="fig|1203554.3.peg.1657"/>
<dbReference type="EMBL" id="ATCF01000022">
    <property type="protein sequence ID" value="EPD98540.1"/>
    <property type="molecule type" value="Genomic_DNA"/>
</dbReference>
<gene>
    <name evidence="5" type="ORF">HMPREF1476_01579</name>
</gene>
<dbReference type="STRING" id="1203554.HMPREF1476_01579"/>
<dbReference type="Pfam" id="PF00196">
    <property type="entry name" value="GerE"/>
    <property type="match status" value="1"/>
</dbReference>
<dbReference type="InterPro" id="IPR001789">
    <property type="entry name" value="Sig_transdc_resp-reg_receiver"/>
</dbReference>
<feature type="modified residue" description="4-aspartylphosphate" evidence="2">
    <location>
        <position position="58"/>
    </location>
</feature>
<evidence type="ECO:0000313" key="6">
    <source>
        <dbReference type="Proteomes" id="UP000014400"/>
    </source>
</evidence>
<evidence type="ECO:0000256" key="2">
    <source>
        <dbReference type="PROSITE-ProRule" id="PRU00169"/>
    </source>
</evidence>
<dbReference type="InterPro" id="IPR011006">
    <property type="entry name" value="CheY-like_superfamily"/>
</dbReference>
<evidence type="ECO:0000259" key="3">
    <source>
        <dbReference type="PROSITE" id="PS50043"/>
    </source>
</evidence>
<dbReference type="PROSITE" id="PS50043">
    <property type="entry name" value="HTH_LUXR_2"/>
    <property type="match status" value="1"/>
</dbReference>
<dbReference type="PANTHER" id="PTHR43214:SF44">
    <property type="entry name" value="TWO-COMPONENT RESPONSE REGULATOR"/>
    <property type="match status" value="1"/>
</dbReference>
<dbReference type="InterPro" id="IPR036388">
    <property type="entry name" value="WH-like_DNA-bd_sf"/>
</dbReference>
<dbReference type="SMART" id="SM00448">
    <property type="entry name" value="REC"/>
    <property type="match status" value="1"/>
</dbReference>
<keyword evidence="2" id="KW-0597">Phosphoprotein</keyword>
<sequence length="212" mass="23118">MKCILPTPLVRLVDDDNDFRESQKAFLTALGWQVEDWESPAAFLQDDDLQRPGCAVLDIRMPGMTGLDLQRRFVEAGSCLPVIFLTGYGDVATAVHTMKYGALDFLEKRGDPMVLAAAVERACKKSLAAAKAAAEAQSYQTAYDALTPRDREVFVLAAKGLSNKEAAEVLGIGAETVKMHKANAYAKLGVQSSLEAYQWLENLPTPQPKDVP</sequence>
<dbReference type="InterPro" id="IPR000792">
    <property type="entry name" value="Tscrpt_reg_LuxR_C"/>
</dbReference>
<dbReference type="HOGENOM" id="CLU_000445_90_4_4"/>
<dbReference type="InterPro" id="IPR016032">
    <property type="entry name" value="Sig_transdc_resp-reg_C-effctor"/>
</dbReference>
<dbReference type="Proteomes" id="UP000014400">
    <property type="component" value="Unassembled WGS sequence"/>
</dbReference>
<dbReference type="Pfam" id="PF00072">
    <property type="entry name" value="Response_reg"/>
    <property type="match status" value="1"/>
</dbReference>
<reference evidence="5 6" key="1">
    <citation type="submission" date="2013-04" db="EMBL/GenBank/DDBJ databases">
        <title>The Genome Sequence of Sutterella wadsworthensis HGA0223.</title>
        <authorList>
            <consortium name="The Broad Institute Genomics Platform"/>
            <person name="Earl A."/>
            <person name="Ward D."/>
            <person name="Feldgarden M."/>
            <person name="Gevers D."/>
            <person name="Schmidt T.M."/>
            <person name="Dover J."/>
            <person name="Dai D."/>
            <person name="Walker B."/>
            <person name="Young S."/>
            <person name="Zeng Q."/>
            <person name="Gargeya S."/>
            <person name="Fitzgerald M."/>
            <person name="Haas B."/>
            <person name="Abouelleil A."/>
            <person name="Allen A.W."/>
            <person name="Alvarado L."/>
            <person name="Arachchi H.M."/>
            <person name="Berlin A.M."/>
            <person name="Chapman S.B."/>
            <person name="Gainer-Dewar J."/>
            <person name="Goldberg J."/>
            <person name="Griggs A."/>
            <person name="Gujja S."/>
            <person name="Hansen M."/>
            <person name="Howarth C."/>
            <person name="Imamovic A."/>
            <person name="Ireland A."/>
            <person name="Larimer J."/>
            <person name="McCowan C."/>
            <person name="Murphy C."/>
            <person name="Pearson M."/>
            <person name="Poon T.W."/>
            <person name="Priest M."/>
            <person name="Roberts A."/>
            <person name="Saif S."/>
            <person name="Shea T."/>
            <person name="Sisk P."/>
            <person name="Sykes S."/>
            <person name="Wortman J."/>
            <person name="Nusbaum C."/>
            <person name="Birren B."/>
        </authorList>
    </citation>
    <scope>NUCLEOTIDE SEQUENCE [LARGE SCALE GENOMIC DNA]</scope>
    <source>
        <strain evidence="5 6">HGA0223</strain>
    </source>
</reference>
<dbReference type="SUPFAM" id="SSF46894">
    <property type="entry name" value="C-terminal effector domain of the bipartite response regulators"/>
    <property type="match status" value="1"/>
</dbReference>
<dbReference type="AlphaFoldDB" id="S3BGR8"/>
<dbReference type="GO" id="GO:0000160">
    <property type="term" value="P:phosphorelay signal transduction system"/>
    <property type="evidence" value="ECO:0007669"/>
    <property type="project" value="InterPro"/>
</dbReference>
<dbReference type="Gene3D" id="1.10.10.10">
    <property type="entry name" value="Winged helix-like DNA-binding domain superfamily/Winged helix DNA-binding domain"/>
    <property type="match status" value="1"/>
</dbReference>
<accession>S3BGR8</accession>
<dbReference type="SUPFAM" id="SSF52172">
    <property type="entry name" value="CheY-like"/>
    <property type="match status" value="1"/>
</dbReference>
<dbReference type="PROSITE" id="PS50110">
    <property type="entry name" value="RESPONSE_REGULATORY"/>
    <property type="match status" value="1"/>
</dbReference>
<dbReference type="PANTHER" id="PTHR43214">
    <property type="entry name" value="TWO-COMPONENT RESPONSE REGULATOR"/>
    <property type="match status" value="1"/>
</dbReference>
<name>S3BGR8_9BURK</name>
<feature type="domain" description="HTH luxR-type" evidence="3">
    <location>
        <begin position="139"/>
        <end position="204"/>
    </location>
</feature>
<comment type="caution">
    <text evidence="5">The sequence shown here is derived from an EMBL/GenBank/DDBJ whole genome shotgun (WGS) entry which is preliminary data.</text>
</comment>
<dbReference type="GO" id="GO:0003677">
    <property type="term" value="F:DNA binding"/>
    <property type="evidence" value="ECO:0007669"/>
    <property type="project" value="UniProtKB-KW"/>
</dbReference>
<dbReference type="Gene3D" id="3.40.50.2300">
    <property type="match status" value="1"/>
</dbReference>
<dbReference type="GO" id="GO:0006355">
    <property type="term" value="P:regulation of DNA-templated transcription"/>
    <property type="evidence" value="ECO:0007669"/>
    <property type="project" value="InterPro"/>
</dbReference>
<dbReference type="RefSeq" id="WP_016474771.1">
    <property type="nucleotide sequence ID" value="NZ_KE150480.1"/>
</dbReference>
<proteinExistence type="predicted"/>
<evidence type="ECO:0000256" key="1">
    <source>
        <dbReference type="ARBA" id="ARBA00023125"/>
    </source>
</evidence>
<organism evidence="5 6">
    <name type="scientific">Sutterella wadsworthensis HGA0223</name>
    <dbReference type="NCBI Taxonomy" id="1203554"/>
    <lineage>
        <taxon>Bacteria</taxon>
        <taxon>Pseudomonadati</taxon>
        <taxon>Pseudomonadota</taxon>
        <taxon>Betaproteobacteria</taxon>
        <taxon>Burkholderiales</taxon>
        <taxon>Sutterellaceae</taxon>
        <taxon>Sutterella</taxon>
    </lineage>
</organism>
<dbReference type="PRINTS" id="PR00038">
    <property type="entry name" value="HTHLUXR"/>
</dbReference>
<keyword evidence="1" id="KW-0238">DNA-binding</keyword>
<keyword evidence="6" id="KW-1185">Reference proteome</keyword>
<protein>
    <submittedName>
        <fullName evidence="5">Uncharacterized protein</fullName>
    </submittedName>
</protein>
<dbReference type="eggNOG" id="COG4566">
    <property type="taxonomic scope" value="Bacteria"/>
</dbReference>
<dbReference type="SMART" id="SM00421">
    <property type="entry name" value="HTH_LUXR"/>
    <property type="match status" value="1"/>
</dbReference>
<dbReference type="CDD" id="cd06170">
    <property type="entry name" value="LuxR_C_like"/>
    <property type="match status" value="1"/>
</dbReference>